<sequence>MLRSFLGLCCSLVLLVPARAPALMQEPLLRIEEKVIEPEPDPSSFQATDDDPETDAASEEADEPDPEPRPDIKRRVIAPPPVKP</sequence>
<feature type="non-terminal residue" evidence="3">
    <location>
        <position position="84"/>
    </location>
</feature>
<evidence type="ECO:0000256" key="1">
    <source>
        <dbReference type="SAM" id="MobiDB-lite"/>
    </source>
</evidence>
<dbReference type="Proteomes" id="UP000268313">
    <property type="component" value="Unassembled WGS sequence"/>
</dbReference>
<dbReference type="AlphaFoldDB" id="A0A3A8JV43"/>
<accession>A0A3A8JV43</accession>
<gene>
    <name evidence="3" type="ORF">D7X32_38425</name>
</gene>
<feature type="region of interest" description="Disordered" evidence="1">
    <location>
        <begin position="36"/>
        <end position="84"/>
    </location>
</feature>
<feature type="chain" id="PRO_5017369611" description="Energy transducer TonB" evidence="2">
    <location>
        <begin position="23"/>
        <end position="84"/>
    </location>
</feature>
<dbReference type="EMBL" id="RAWE01000249">
    <property type="protein sequence ID" value="RKG95660.1"/>
    <property type="molecule type" value="Genomic_DNA"/>
</dbReference>
<comment type="caution">
    <text evidence="3">The sequence shown here is derived from an EMBL/GenBank/DDBJ whole genome shotgun (WGS) entry which is preliminary data.</text>
</comment>
<feature type="signal peptide" evidence="2">
    <location>
        <begin position="1"/>
        <end position="22"/>
    </location>
</feature>
<reference evidence="4" key="1">
    <citation type="submission" date="2018-09" db="EMBL/GenBank/DDBJ databases">
        <authorList>
            <person name="Livingstone P.G."/>
            <person name="Whitworth D.E."/>
        </authorList>
    </citation>
    <scope>NUCLEOTIDE SEQUENCE [LARGE SCALE GENOMIC DNA]</scope>
    <source>
        <strain evidence="4">CA043D</strain>
    </source>
</reference>
<evidence type="ECO:0008006" key="5">
    <source>
        <dbReference type="Google" id="ProtNLM"/>
    </source>
</evidence>
<keyword evidence="2" id="KW-0732">Signal</keyword>
<feature type="compositionally biased region" description="Acidic residues" evidence="1">
    <location>
        <begin position="48"/>
        <end position="65"/>
    </location>
</feature>
<evidence type="ECO:0000313" key="4">
    <source>
        <dbReference type="Proteomes" id="UP000268313"/>
    </source>
</evidence>
<evidence type="ECO:0000313" key="3">
    <source>
        <dbReference type="EMBL" id="RKG95660.1"/>
    </source>
</evidence>
<protein>
    <recommendedName>
        <fullName evidence="5">Energy transducer TonB</fullName>
    </recommendedName>
</protein>
<proteinExistence type="predicted"/>
<name>A0A3A8JV43_9BACT</name>
<organism evidence="3 4">
    <name type="scientific">Corallococcus carmarthensis</name>
    <dbReference type="NCBI Taxonomy" id="2316728"/>
    <lineage>
        <taxon>Bacteria</taxon>
        <taxon>Pseudomonadati</taxon>
        <taxon>Myxococcota</taxon>
        <taxon>Myxococcia</taxon>
        <taxon>Myxococcales</taxon>
        <taxon>Cystobacterineae</taxon>
        <taxon>Myxococcaceae</taxon>
        <taxon>Corallococcus</taxon>
    </lineage>
</organism>
<evidence type="ECO:0000256" key="2">
    <source>
        <dbReference type="SAM" id="SignalP"/>
    </source>
</evidence>
<keyword evidence="4" id="KW-1185">Reference proteome</keyword>